<evidence type="ECO:0000256" key="5">
    <source>
        <dbReference type="ARBA" id="ARBA00013063"/>
    </source>
</evidence>
<dbReference type="STRING" id="258515.SAMN05192585_1305"/>
<dbReference type="InterPro" id="IPR000887">
    <property type="entry name" value="Aldlse_KDPG_KHG"/>
</dbReference>
<dbReference type="SUPFAM" id="SSF53613">
    <property type="entry name" value="Ribokinase-like"/>
    <property type="match status" value="1"/>
</dbReference>
<dbReference type="Proteomes" id="UP000199182">
    <property type="component" value="Unassembled WGS sequence"/>
</dbReference>
<evidence type="ECO:0000256" key="7">
    <source>
        <dbReference type="ARBA" id="ARBA00023270"/>
    </source>
</evidence>
<dbReference type="GO" id="GO:0008675">
    <property type="term" value="F:2-dehydro-3-deoxy-phosphogluconate aldolase activity"/>
    <property type="evidence" value="ECO:0007669"/>
    <property type="project" value="UniProtKB-EC"/>
</dbReference>
<gene>
    <name evidence="10" type="ORF">SAMN05192585_1305</name>
</gene>
<dbReference type="InterPro" id="IPR031337">
    <property type="entry name" value="KDPG/KHG_AS_1"/>
</dbReference>
<dbReference type="SUPFAM" id="SSF51569">
    <property type="entry name" value="Aldolase"/>
    <property type="match status" value="1"/>
</dbReference>
<evidence type="ECO:0000256" key="1">
    <source>
        <dbReference type="ARBA" id="ARBA00000654"/>
    </source>
</evidence>
<dbReference type="Gene3D" id="3.20.20.70">
    <property type="entry name" value="Aldolase class I"/>
    <property type="match status" value="1"/>
</dbReference>
<feature type="domain" description="Carbohydrate kinase PfkB" evidence="9">
    <location>
        <begin position="231"/>
        <end position="532"/>
    </location>
</feature>
<evidence type="ECO:0000256" key="2">
    <source>
        <dbReference type="ARBA" id="ARBA00004736"/>
    </source>
</evidence>
<comment type="catalytic activity">
    <reaction evidence="1">
        <text>2-dehydro-3-deoxy-6-phospho-D-gluconate = D-glyceraldehyde 3-phosphate + pyruvate</text>
        <dbReference type="Rhea" id="RHEA:17089"/>
        <dbReference type="ChEBI" id="CHEBI:15361"/>
        <dbReference type="ChEBI" id="CHEBI:57569"/>
        <dbReference type="ChEBI" id="CHEBI:59776"/>
        <dbReference type="EC" id="4.1.2.14"/>
    </reaction>
</comment>
<keyword evidence="7" id="KW-0704">Schiff base</keyword>
<sequence>MDTLFKALSAIKIIPVVKLERAEDAVALATALIEGGIPAAEITFRTACAAEAIAAITAVYPQMLVGAGTVLTPAQADAAVAAGAKFIVSPGFNPNTVRHCINKGYTIIPGCTTAGEVECAIELGLTTLKFFPAEQSGGLAKIKALSAPFGQITWMPTGGIGLENLKSYLSFPKIIACGGSFMVKDEDIQGRRWDKITELCKQTIRLINGQPQQAQAAFSVPLFNQQKKPYDIVTMGEVLLRLSAPDSKRISECGSFRCDVGGSELNIAAGAAQLGLNSALITRLPYNDIGRMALYALKSAGVSDKLLSFDNSKSARLGLYFFESGVSPKKPKVVYDRANSSISSLTLSDIPETVYSQTRVFHTSGITLALDGVRNTAIEAIRRFKQGGALISLDVNYRAALWDEATAREVITGVLPLIDILFVSEETSRRMLGKTGTLEEIMRSYHTQYGTQLVATTARRVISPAEHSWSSKIYVAATDSFYTEAAYEHISVIDRIGSGDAYVAGALYGLLEKGKPQDIVSFGNAMTVLKCTINGDLPLISIDDVNILIAQRENGDVSEMNR</sequence>
<comment type="similarity">
    <text evidence="3">Belongs to the KHG/KDPG aldolase family.</text>
</comment>
<dbReference type="EMBL" id="FNID01000030">
    <property type="protein sequence ID" value="SDN72874.1"/>
    <property type="molecule type" value="Genomic_DNA"/>
</dbReference>
<evidence type="ECO:0000313" key="11">
    <source>
        <dbReference type="Proteomes" id="UP000199182"/>
    </source>
</evidence>
<dbReference type="InterPro" id="IPR029056">
    <property type="entry name" value="Ribokinase-like"/>
</dbReference>
<dbReference type="PROSITE" id="PS00160">
    <property type="entry name" value="ALDOLASE_KDPG_KHG_2"/>
    <property type="match status" value="1"/>
</dbReference>
<dbReference type="Pfam" id="PF01081">
    <property type="entry name" value="Aldolase"/>
    <property type="match status" value="1"/>
</dbReference>
<dbReference type="PANTHER" id="PTHR30246">
    <property type="entry name" value="2-KETO-3-DEOXY-6-PHOSPHOGLUCONATE ALDOLASE"/>
    <property type="match status" value="1"/>
</dbReference>
<dbReference type="PROSITE" id="PS00159">
    <property type="entry name" value="ALDOLASE_KDPG_KHG_1"/>
    <property type="match status" value="1"/>
</dbReference>
<dbReference type="InterPro" id="IPR011611">
    <property type="entry name" value="PfkB_dom"/>
</dbReference>
<accession>A0A1H0DRT9</accession>
<dbReference type="NCBIfam" id="NF004325">
    <property type="entry name" value="PRK05718.1"/>
    <property type="match status" value="1"/>
</dbReference>
<dbReference type="PANTHER" id="PTHR30246:SF1">
    <property type="entry name" value="2-DEHYDRO-3-DEOXY-6-PHOSPHOGALACTONATE ALDOLASE-RELATED"/>
    <property type="match status" value="1"/>
</dbReference>
<comment type="pathway">
    <text evidence="2">Carbohydrate acid metabolism; 2-dehydro-3-deoxy-D-gluconate degradation; D-glyceraldehyde 3-phosphate and pyruvate from 2-dehydro-3-deoxy-D-gluconate: step 2/2.</text>
</comment>
<name>A0A1H0DRT9_9FIRM</name>
<evidence type="ECO:0000256" key="4">
    <source>
        <dbReference type="ARBA" id="ARBA00011233"/>
    </source>
</evidence>
<evidence type="ECO:0000256" key="8">
    <source>
        <dbReference type="ARBA" id="ARBA00023277"/>
    </source>
</evidence>
<comment type="subunit">
    <text evidence="4">Homotrimer.</text>
</comment>
<organism evidence="10 11">
    <name type="scientific">Acetanaerobacterium elongatum</name>
    <dbReference type="NCBI Taxonomy" id="258515"/>
    <lineage>
        <taxon>Bacteria</taxon>
        <taxon>Bacillati</taxon>
        <taxon>Bacillota</taxon>
        <taxon>Clostridia</taxon>
        <taxon>Eubacteriales</taxon>
        <taxon>Oscillospiraceae</taxon>
        <taxon>Acetanaerobacterium</taxon>
    </lineage>
</organism>
<evidence type="ECO:0000259" key="9">
    <source>
        <dbReference type="Pfam" id="PF00294"/>
    </source>
</evidence>
<reference evidence="10 11" key="1">
    <citation type="submission" date="2016-10" db="EMBL/GenBank/DDBJ databases">
        <authorList>
            <person name="de Groot N.N."/>
        </authorList>
    </citation>
    <scope>NUCLEOTIDE SEQUENCE [LARGE SCALE GENOMIC DNA]</scope>
    <source>
        <strain evidence="10 11">CGMCC 1.5012</strain>
    </source>
</reference>
<dbReference type="NCBIfam" id="TIGR01182">
    <property type="entry name" value="eda"/>
    <property type="match status" value="1"/>
</dbReference>
<dbReference type="RefSeq" id="WP_341465419.1">
    <property type="nucleotide sequence ID" value="NZ_FNID01000030.1"/>
</dbReference>
<dbReference type="AlphaFoldDB" id="A0A1H0DRT9"/>
<evidence type="ECO:0000313" key="10">
    <source>
        <dbReference type="EMBL" id="SDN72874.1"/>
    </source>
</evidence>
<evidence type="ECO:0000256" key="6">
    <source>
        <dbReference type="ARBA" id="ARBA00023239"/>
    </source>
</evidence>
<dbReference type="Gene3D" id="3.40.1190.20">
    <property type="match status" value="1"/>
</dbReference>
<keyword evidence="8" id="KW-0119">Carbohydrate metabolism</keyword>
<protein>
    <recommendedName>
        <fullName evidence="5">2-dehydro-3-deoxy-phosphogluconate aldolase</fullName>
        <ecNumber evidence="5">4.1.2.14</ecNumber>
    </recommendedName>
</protein>
<dbReference type="Pfam" id="PF00294">
    <property type="entry name" value="PfkB"/>
    <property type="match status" value="1"/>
</dbReference>
<evidence type="ECO:0000256" key="3">
    <source>
        <dbReference type="ARBA" id="ARBA00006906"/>
    </source>
</evidence>
<keyword evidence="11" id="KW-1185">Reference proteome</keyword>
<proteinExistence type="inferred from homology"/>
<keyword evidence="6" id="KW-0456">Lyase</keyword>
<dbReference type="InterPro" id="IPR013785">
    <property type="entry name" value="Aldolase_TIM"/>
</dbReference>
<dbReference type="CDD" id="cd00452">
    <property type="entry name" value="KDPG_aldolase"/>
    <property type="match status" value="1"/>
</dbReference>
<dbReference type="CDD" id="cd01166">
    <property type="entry name" value="KdgK"/>
    <property type="match status" value="1"/>
</dbReference>
<dbReference type="InterPro" id="IPR031338">
    <property type="entry name" value="KDPG/KHG_AS_2"/>
</dbReference>
<dbReference type="EC" id="4.1.2.14" evidence="5"/>